<dbReference type="PANTHER" id="PTHR11178:SF1">
    <property type="entry name" value="NFU1 IRON-SULFUR CLUSTER SCAFFOLD HOMOLOG, MITOCHONDRIAL"/>
    <property type="match status" value="1"/>
</dbReference>
<proteinExistence type="inferred from homology"/>
<organism evidence="3 4">
    <name type="scientific">Flagellimonas yonaguniensis</name>
    <dbReference type="NCBI Taxonomy" id="3031325"/>
    <lineage>
        <taxon>Bacteria</taxon>
        <taxon>Pseudomonadati</taxon>
        <taxon>Bacteroidota</taxon>
        <taxon>Flavobacteriia</taxon>
        <taxon>Flavobacteriales</taxon>
        <taxon>Flavobacteriaceae</taxon>
        <taxon>Flagellimonas</taxon>
    </lineage>
</organism>
<dbReference type="PANTHER" id="PTHR11178">
    <property type="entry name" value="IRON-SULFUR CLUSTER SCAFFOLD PROTEIN NFU-RELATED"/>
    <property type="match status" value="1"/>
</dbReference>
<gene>
    <name evidence="3" type="ORF">PY092_12060</name>
</gene>
<dbReference type="EMBL" id="JARFVB010000006">
    <property type="protein sequence ID" value="MDF0716888.1"/>
    <property type="molecule type" value="Genomic_DNA"/>
</dbReference>
<accession>A0ABT5Y0C5</accession>
<name>A0ABT5Y0C5_9FLAO</name>
<evidence type="ECO:0000256" key="1">
    <source>
        <dbReference type="ARBA" id="ARBA00006420"/>
    </source>
</evidence>
<dbReference type="InterPro" id="IPR034904">
    <property type="entry name" value="FSCA_dom_sf"/>
</dbReference>
<dbReference type="SUPFAM" id="SSF110836">
    <property type="entry name" value="Hypothetical protein SAV1430"/>
    <property type="match status" value="2"/>
</dbReference>
<sequence>MKEYNITVVITNNPKIIKLEANHFLVKGNYEYKNIDEAKNSPLAQQLFHLPFVKTVYISSNFVALERYDIVEWDDVKDEVAQQLVEYLNAGEPVVNEEDVKKKQPITVYAEVTPNPAVMKFVSNKKIVPSTYEFKNIDEAKESPLAMELFHLPFVKEVFMDENYVSVTKYDVADWEEINMQLREFIRDYLADGKDVVTAEAIQKSKETVEQKKVGTDYDDTSLQIIDILEEYVKPAVAGDGGNILFQSYEEESGTVSVILQGACSGCPSSTFTLKNGIETMLKNMMGEKIKEVVALNG</sequence>
<evidence type="ECO:0000313" key="4">
    <source>
        <dbReference type="Proteomes" id="UP001221366"/>
    </source>
</evidence>
<dbReference type="Gene3D" id="3.30.300.130">
    <property type="entry name" value="Fe-S cluster assembly (FSCA)"/>
    <property type="match status" value="1"/>
</dbReference>
<dbReference type="Gene3D" id="3.30.1370.70">
    <property type="entry name" value="Scaffold protein Nfu/NifU, N-terminal domain"/>
    <property type="match status" value="2"/>
</dbReference>
<dbReference type="InterPro" id="IPR036498">
    <property type="entry name" value="Nfu/NifU_N_sf"/>
</dbReference>
<dbReference type="Pfam" id="PF08712">
    <property type="entry name" value="Nfu_N"/>
    <property type="match status" value="2"/>
</dbReference>
<dbReference type="RefSeq" id="WP_275616059.1">
    <property type="nucleotide sequence ID" value="NZ_JARFVB010000006.1"/>
</dbReference>
<protein>
    <submittedName>
        <fullName evidence="3">NifU family protein</fullName>
    </submittedName>
</protein>
<dbReference type="SMART" id="SM00932">
    <property type="entry name" value="Nfu_N"/>
    <property type="match status" value="2"/>
</dbReference>
<dbReference type="Pfam" id="PF01106">
    <property type="entry name" value="NifU"/>
    <property type="match status" value="1"/>
</dbReference>
<dbReference type="InterPro" id="IPR014824">
    <property type="entry name" value="Nfu/NifU_N"/>
</dbReference>
<keyword evidence="4" id="KW-1185">Reference proteome</keyword>
<evidence type="ECO:0000313" key="3">
    <source>
        <dbReference type="EMBL" id="MDF0716888.1"/>
    </source>
</evidence>
<dbReference type="SUPFAM" id="SSF117916">
    <property type="entry name" value="Fe-S cluster assembly (FSCA) domain-like"/>
    <property type="match status" value="1"/>
</dbReference>
<reference evidence="3 4" key="1">
    <citation type="submission" date="2023-03" db="EMBL/GenBank/DDBJ databases">
        <title>Muricauda XX sp. nov. and Muricauda XXX sp. nov., two novel species isolated from Okinawa Trough.</title>
        <authorList>
            <person name="Cao W."/>
            <person name="Deng X."/>
        </authorList>
    </citation>
    <scope>NUCLEOTIDE SEQUENCE [LARGE SCALE GENOMIC DNA]</scope>
    <source>
        <strain evidence="3 4">334s03</strain>
    </source>
</reference>
<feature type="domain" description="Scaffold protein Nfu/NifU N-terminal" evidence="2">
    <location>
        <begin position="108"/>
        <end position="193"/>
    </location>
</feature>
<comment type="caution">
    <text evidence="3">The sequence shown here is derived from an EMBL/GenBank/DDBJ whole genome shotgun (WGS) entry which is preliminary data.</text>
</comment>
<feature type="domain" description="Scaffold protein Nfu/NifU N-terminal" evidence="2">
    <location>
        <begin position="6"/>
        <end position="91"/>
    </location>
</feature>
<dbReference type="Proteomes" id="UP001221366">
    <property type="component" value="Unassembled WGS sequence"/>
</dbReference>
<evidence type="ECO:0000259" key="2">
    <source>
        <dbReference type="SMART" id="SM00932"/>
    </source>
</evidence>
<dbReference type="InterPro" id="IPR001075">
    <property type="entry name" value="NIF_FeS_clus_asmbl_NifU_C"/>
</dbReference>
<comment type="similarity">
    <text evidence="1">Belongs to the NifU family.</text>
</comment>